<dbReference type="RefSeq" id="WP_106154444.1">
    <property type="nucleotide sequence ID" value="NZ_PVTS01000020.1"/>
</dbReference>
<dbReference type="Proteomes" id="UP000252733">
    <property type="component" value="Unassembled WGS sequence"/>
</dbReference>
<dbReference type="OrthoDB" id="6504658at2"/>
<accession>A0A2T0X694</accession>
<comment type="caution">
    <text evidence="1">The sequence shown here is derived from an EMBL/GenBank/DDBJ whole genome shotgun (WGS) entry which is preliminary data.</text>
</comment>
<protein>
    <submittedName>
        <fullName evidence="1">Uncharacterized protein</fullName>
    </submittedName>
</protein>
<dbReference type="Gene3D" id="3.30.420.150">
    <property type="entry name" value="Exopolyphosphatase. Domain 2"/>
    <property type="match status" value="1"/>
</dbReference>
<evidence type="ECO:0000313" key="2">
    <source>
        <dbReference type="Proteomes" id="UP000252733"/>
    </source>
</evidence>
<name>A0A2T0X694_9BACT</name>
<gene>
    <name evidence="1" type="ORF">DFO77_1248</name>
</gene>
<dbReference type="AlphaFoldDB" id="A0A2T0X694"/>
<dbReference type="EMBL" id="QPIZ01000024">
    <property type="protein sequence ID" value="RCW29997.1"/>
    <property type="molecule type" value="Genomic_DNA"/>
</dbReference>
<keyword evidence="2" id="KW-1185">Reference proteome</keyword>
<sequence>MMILDKESLTFSLSADEGPEESISLKMGYACVSEEFFKNDFPTEAETDYAINYIEDVLMSNKRLHENNGRLFSSDEILKSVFQKNGLEKELFSRREIENLFSQYAKVVMGAPRSYLGAGFCKKDYAAVLILREIMHHLDYEILKIC</sequence>
<proteinExistence type="predicted"/>
<reference evidence="1 2" key="1">
    <citation type="submission" date="2018-07" db="EMBL/GenBank/DDBJ databases">
        <title>Freshwater and sediment microbial communities from various areas in North America, analyzing microbe dynamics in response to fracking.</title>
        <authorList>
            <person name="Lamendella R."/>
        </authorList>
    </citation>
    <scope>NUCLEOTIDE SEQUENCE [LARGE SCALE GENOMIC DNA]</scope>
    <source>
        <strain evidence="1 2">160A</strain>
    </source>
</reference>
<evidence type="ECO:0000313" key="1">
    <source>
        <dbReference type="EMBL" id="RCW29997.1"/>
    </source>
</evidence>
<organism evidence="1 2">
    <name type="scientific">Marinilabilia salmonicolor</name>
    <dbReference type="NCBI Taxonomy" id="989"/>
    <lineage>
        <taxon>Bacteria</taxon>
        <taxon>Pseudomonadati</taxon>
        <taxon>Bacteroidota</taxon>
        <taxon>Bacteroidia</taxon>
        <taxon>Marinilabiliales</taxon>
        <taxon>Marinilabiliaceae</taxon>
        <taxon>Marinilabilia</taxon>
    </lineage>
</organism>